<dbReference type="Proteomes" id="UP000595897">
    <property type="component" value="Chromosome"/>
</dbReference>
<dbReference type="RefSeq" id="WP_271712718.1">
    <property type="nucleotide sequence ID" value="NZ_AP024169.1"/>
</dbReference>
<evidence type="ECO:0000313" key="4">
    <source>
        <dbReference type="EMBL" id="BCN31607.1"/>
    </source>
</evidence>
<gene>
    <name evidence="4" type="ORF">bsdtb5_29020</name>
</gene>
<keyword evidence="2" id="KW-0472">Membrane</keyword>
<accession>A0A7R7EN68</accession>
<feature type="compositionally biased region" description="Low complexity" evidence="1">
    <location>
        <begin position="70"/>
        <end position="82"/>
    </location>
</feature>
<dbReference type="SMART" id="SM01324">
    <property type="entry name" value="YARHG"/>
    <property type="match status" value="1"/>
</dbReference>
<dbReference type="Gene3D" id="1.20.58.1690">
    <property type="match status" value="1"/>
</dbReference>
<evidence type="ECO:0000313" key="5">
    <source>
        <dbReference type="Proteomes" id="UP000595897"/>
    </source>
</evidence>
<dbReference type="KEGG" id="ahb:bsdtb5_29020"/>
<dbReference type="InterPro" id="IPR038434">
    <property type="entry name" value="YARHG_sf"/>
</dbReference>
<dbReference type="AlphaFoldDB" id="A0A7R7EN68"/>
<feature type="domain" description="YARHG" evidence="3">
    <location>
        <begin position="114"/>
        <end position="199"/>
    </location>
</feature>
<reference evidence="4 5" key="1">
    <citation type="submission" date="2020-11" db="EMBL/GenBank/DDBJ databases">
        <title>Draft genome sequencing of a Lachnospiraceae strain isolated from anoxic soil subjected to BSD treatment.</title>
        <authorList>
            <person name="Uek A."/>
            <person name="Tonouchi A."/>
        </authorList>
    </citation>
    <scope>NUCLEOTIDE SEQUENCE [LARGE SCALE GENOMIC DNA]</scope>
    <source>
        <strain evidence="4 5">TB5</strain>
    </source>
</reference>
<keyword evidence="2" id="KW-0812">Transmembrane</keyword>
<keyword evidence="2" id="KW-1133">Transmembrane helix</keyword>
<dbReference type="EMBL" id="AP024169">
    <property type="protein sequence ID" value="BCN31607.1"/>
    <property type="molecule type" value="Genomic_DNA"/>
</dbReference>
<feature type="transmembrane region" description="Helical" evidence="2">
    <location>
        <begin position="12"/>
        <end position="32"/>
    </location>
</feature>
<evidence type="ECO:0000256" key="1">
    <source>
        <dbReference type="SAM" id="MobiDB-lite"/>
    </source>
</evidence>
<name>A0A7R7EN68_9FIRM</name>
<evidence type="ECO:0000256" key="2">
    <source>
        <dbReference type="SAM" id="Phobius"/>
    </source>
</evidence>
<evidence type="ECO:0000259" key="3">
    <source>
        <dbReference type="SMART" id="SM01324"/>
    </source>
</evidence>
<proteinExistence type="predicted"/>
<protein>
    <recommendedName>
        <fullName evidence="3">YARHG domain-containing protein</fullName>
    </recommendedName>
</protein>
<dbReference type="Pfam" id="PF13308">
    <property type="entry name" value="YARHG"/>
    <property type="match status" value="1"/>
</dbReference>
<keyword evidence="5" id="KW-1185">Reference proteome</keyword>
<feature type="region of interest" description="Disordered" evidence="1">
    <location>
        <begin position="48"/>
        <end position="120"/>
    </location>
</feature>
<sequence length="204" mass="23112">MKEKADFKLKIISCILSIAIIFIASITALLFLSSSNVSKAKKTKNLTKSEYAKESDNSSNSQTEEYQGISLDDFSISVSSSNSDKKKETTEPDTSTETKTSEDTEDTEDSSNQGDYIISDSDSRYLTDDDLKDLSKDELSLARNEIFARHGYIFDSEELQSYFEAKDWYSPVYSSDSFPEDELNEYEKKNANLIKDYEKDKGDN</sequence>
<organism evidence="4 5">
    <name type="scientific">Anaeromicropila herbilytica</name>
    <dbReference type="NCBI Taxonomy" id="2785025"/>
    <lineage>
        <taxon>Bacteria</taxon>
        <taxon>Bacillati</taxon>
        <taxon>Bacillota</taxon>
        <taxon>Clostridia</taxon>
        <taxon>Lachnospirales</taxon>
        <taxon>Lachnospiraceae</taxon>
        <taxon>Anaeromicropila</taxon>
    </lineage>
</organism>
<dbReference type="InterPro" id="IPR025582">
    <property type="entry name" value="YARHG_dom"/>
</dbReference>